<feature type="compositionally biased region" description="Low complexity" evidence="1">
    <location>
        <begin position="220"/>
        <end position="232"/>
    </location>
</feature>
<evidence type="ECO:0000256" key="1">
    <source>
        <dbReference type="SAM" id="MobiDB-lite"/>
    </source>
</evidence>
<name>A0A1X2G2W3_9FUNG</name>
<feature type="compositionally biased region" description="Basic and acidic residues" evidence="1">
    <location>
        <begin position="234"/>
        <end position="248"/>
    </location>
</feature>
<feature type="region of interest" description="Disordered" evidence="1">
    <location>
        <begin position="427"/>
        <end position="454"/>
    </location>
</feature>
<organism evidence="2 3">
    <name type="scientific">Hesseltinella vesiculosa</name>
    <dbReference type="NCBI Taxonomy" id="101127"/>
    <lineage>
        <taxon>Eukaryota</taxon>
        <taxon>Fungi</taxon>
        <taxon>Fungi incertae sedis</taxon>
        <taxon>Mucoromycota</taxon>
        <taxon>Mucoromycotina</taxon>
        <taxon>Mucoromycetes</taxon>
        <taxon>Mucorales</taxon>
        <taxon>Cunninghamellaceae</taxon>
        <taxon>Hesseltinella</taxon>
    </lineage>
</organism>
<sequence>MSFWTLLVGTPTWTKHLKVNKDCDWPDVQDKIEETTGMILPALYYLDDEQQIQTVSTDAELALLKKHSPSVSYGNPTLRLFTMPDPDRHVYEPFEETYASALAQVGSLVDAYKDGMNHPHNNNEVMRTLHHVVELLFIHNALTVDLDALRKELDWLSSMDKKGKLGYVQVQPVLHRCYDDKHDPSPLEFHQPFPSHPPPAFAHPQYHSHHQRREDLDEPSSSSGSTATASNSKRVVDPHRPPSTHDTEPPSYEQLVSSSMIVPALSPPGPSSTKDKKKMRKKKKSSSHYPIQPAQYDPDALEWCQWPHPPLSYPMTPFDQPCPFLPPSQDPFLAMMSPPPGSSSSSKHPAYPPLPDHSFSANMDTPLDSSSAAAMASHDPLAAAPPPVGPSSLPLPPNHQHQPSAVFMHPAPFPPVPVPMPPMPHGRASRWWKRHHPNGNLPPPPPPPPPPSAAMMLGTPTMLSPIPSLYMPTPPFAYPPPHSHYYANTGDAHGLLRDQNDASPDGLDGQDDQWTDALDPKDHLASTNPYLQPTMYEDNDDQLARKHLQHHDLMHASGEFAPYYPEDELQDQPWRRKDMALEHSRREMERRHKQPTPAHSKEKGKQPATSLDDAVLSPTGMSSTLSSPDSLNDLLPVSAPSSRHSSFSYLYDPAPASVQPQQHLSQLFKHLSTE</sequence>
<dbReference type="Proteomes" id="UP000242146">
    <property type="component" value="Unassembled WGS sequence"/>
</dbReference>
<feature type="compositionally biased region" description="Pro residues" evidence="1">
    <location>
        <begin position="383"/>
        <end position="397"/>
    </location>
</feature>
<evidence type="ECO:0000313" key="2">
    <source>
        <dbReference type="EMBL" id="ORX43176.1"/>
    </source>
</evidence>
<feature type="compositionally biased region" description="Polar residues" evidence="1">
    <location>
        <begin position="639"/>
        <end position="648"/>
    </location>
</feature>
<gene>
    <name evidence="2" type="ORF">DM01DRAFT_1340814</name>
</gene>
<protein>
    <submittedName>
        <fullName evidence="2">Uncharacterized protein</fullName>
    </submittedName>
</protein>
<feature type="compositionally biased region" description="Low complexity" evidence="1">
    <location>
        <begin position="622"/>
        <end position="638"/>
    </location>
</feature>
<comment type="caution">
    <text evidence="2">The sequence shown here is derived from an EMBL/GenBank/DDBJ whole genome shotgun (WGS) entry which is preliminary data.</text>
</comment>
<dbReference type="EMBL" id="MCGT01000057">
    <property type="protein sequence ID" value="ORX43176.1"/>
    <property type="molecule type" value="Genomic_DNA"/>
</dbReference>
<feature type="compositionally biased region" description="Basic residues" evidence="1">
    <location>
        <begin position="275"/>
        <end position="286"/>
    </location>
</feature>
<dbReference type="AlphaFoldDB" id="A0A1X2G2W3"/>
<feature type="region of interest" description="Disordered" evidence="1">
    <location>
        <begin position="489"/>
        <end position="537"/>
    </location>
</feature>
<dbReference type="OrthoDB" id="10657123at2759"/>
<feature type="compositionally biased region" description="Low complexity" evidence="1">
    <location>
        <begin position="369"/>
        <end position="382"/>
    </location>
</feature>
<proteinExistence type="predicted"/>
<feature type="region of interest" description="Disordered" evidence="1">
    <location>
        <begin position="185"/>
        <end position="293"/>
    </location>
</feature>
<accession>A0A1X2G2W3</accession>
<feature type="compositionally biased region" description="Basic residues" evidence="1">
    <location>
        <begin position="427"/>
        <end position="437"/>
    </location>
</feature>
<dbReference type="STRING" id="101127.A0A1X2G2W3"/>
<keyword evidence="3" id="KW-1185">Reference proteome</keyword>
<feature type="compositionally biased region" description="Basic and acidic residues" evidence="1">
    <location>
        <begin position="573"/>
        <end position="590"/>
    </location>
</feature>
<feature type="region of interest" description="Disordered" evidence="1">
    <location>
        <begin position="564"/>
        <end position="661"/>
    </location>
</feature>
<evidence type="ECO:0000313" key="3">
    <source>
        <dbReference type="Proteomes" id="UP000242146"/>
    </source>
</evidence>
<feature type="region of interest" description="Disordered" evidence="1">
    <location>
        <begin position="335"/>
        <end position="404"/>
    </location>
</feature>
<feature type="compositionally biased region" description="Pro residues" evidence="1">
    <location>
        <begin position="440"/>
        <end position="452"/>
    </location>
</feature>
<reference evidence="2 3" key="1">
    <citation type="submission" date="2016-07" db="EMBL/GenBank/DDBJ databases">
        <title>Pervasive Adenine N6-methylation of Active Genes in Fungi.</title>
        <authorList>
            <consortium name="DOE Joint Genome Institute"/>
            <person name="Mondo S.J."/>
            <person name="Dannebaum R.O."/>
            <person name="Kuo R.C."/>
            <person name="Labutti K."/>
            <person name="Haridas S."/>
            <person name="Kuo A."/>
            <person name="Salamov A."/>
            <person name="Ahrendt S.R."/>
            <person name="Lipzen A."/>
            <person name="Sullivan W."/>
            <person name="Andreopoulos W.B."/>
            <person name="Clum A."/>
            <person name="Lindquist E."/>
            <person name="Daum C."/>
            <person name="Ramamoorthy G.K."/>
            <person name="Gryganskyi A."/>
            <person name="Culley D."/>
            <person name="Magnuson J.K."/>
            <person name="James T.Y."/>
            <person name="O'Malley M.A."/>
            <person name="Stajich J.E."/>
            <person name="Spatafora J.W."/>
            <person name="Visel A."/>
            <person name="Grigoriev I.V."/>
        </authorList>
    </citation>
    <scope>NUCLEOTIDE SEQUENCE [LARGE SCALE GENOMIC DNA]</scope>
    <source>
        <strain evidence="2 3">NRRL 3301</strain>
    </source>
</reference>